<dbReference type="EMBL" id="FPHJ01000031">
    <property type="protein sequence ID" value="SFV60935.1"/>
    <property type="molecule type" value="Genomic_DNA"/>
</dbReference>
<dbReference type="SFLD" id="SFLDS00005">
    <property type="entry name" value="Isoprenoid_Synthase_Type_I"/>
    <property type="match status" value="1"/>
</dbReference>
<comment type="cofactor">
    <cofactor evidence="1">
        <name>Mg(2+)</name>
        <dbReference type="ChEBI" id="CHEBI:18420"/>
    </cofactor>
</comment>
<gene>
    <name evidence="8" type="ORF">MNB_SUP05-5-665</name>
</gene>
<dbReference type="Gene3D" id="1.10.600.10">
    <property type="entry name" value="Farnesyl Diphosphate Synthase"/>
    <property type="match status" value="1"/>
</dbReference>
<dbReference type="GO" id="GO:0004161">
    <property type="term" value="F:dimethylallyltranstransferase activity"/>
    <property type="evidence" value="ECO:0007669"/>
    <property type="project" value="UniProtKB-EC"/>
</dbReference>
<dbReference type="InterPro" id="IPR000092">
    <property type="entry name" value="Polyprenyl_synt"/>
</dbReference>
<evidence type="ECO:0000256" key="3">
    <source>
        <dbReference type="ARBA" id="ARBA00022679"/>
    </source>
</evidence>
<keyword evidence="4" id="KW-0479">Metal-binding</keyword>
<dbReference type="EC" id="2.5.1.10" evidence="8"/>
<dbReference type="Pfam" id="PF00348">
    <property type="entry name" value="polyprenyl_synt"/>
    <property type="match status" value="1"/>
</dbReference>
<dbReference type="GO" id="GO:0008299">
    <property type="term" value="P:isoprenoid biosynthetic process"/>
    <property type="evidence" value="ECO:0007669"/>
    <property type="project" value="UniProtKB-KW"/>
</dbReference>
<dbReference type="EC" id="2.5.1.90" evidence="8"/>
<dbReference type="CDD" id="cd00685">
    <property type="entry name" value="Trans_IPPS_HT"/>
    <property type="match status" value="1"/>
</dbReference>
<comment type="similarity">
    <text evidence="2">Belongs to the FPP/GGPP synthase family.</text>
</comment>
<dbReference type="GO" id="GO:0106350">
    <property type="term" value="F:all-trans-octaprenyl-diphosphate synthase activity"/>
    <property type="evidence" value="ECO:0007669"/>
    <property type="project" value="UniProtKB-EC"/>
</dbReference>
<sequence>MIDEKKLLSYLPKNSYLYKSLSYVIKVGGKRFRPKLTYATASLFNSPKKNITTPAVAIEFIHLYSLIHDDLPAMDDDNIRHSNPSCHKKFDEATAILTGDVLQTIAFDIILKDVNLSDRQKVLMTQALSKFSIMMVDGQMLDLSNVNKKIDTQALKTMHRLKTGALLRCSIRLGALTNNNISDKDILLLDLIAKDIGLAYQIQDDVLETITSSEVLGKSNTSDIDNNKTTFIDVLGLENATNEFKKLYKNSLTQLEQLDNNKSELRDIINKMSQRDF</sequence>
<dbReference type="SUPFAM" id="SSF48576">
    <property type="entry name" value="Terpenoid synthases"/>
    <property type="match status" value="1"/>
</dbReference>
<organism evidence="8">
    <name type="scientific">hydrothermal vent metagenome</name>
    <dbReference type="NCBI Taxonomy" id="652676"/>
    <lineage>
        <taxon>unclassified sequences</taxon>
        <taxon>metagenomes</taxon>
        <taxon>ecological metagenomes</taxon>
    </lineage>
</organism>
<dbReference type="InterPro" id="IPR008949">
    <property type="entry name" value="Isoprenoid_synthase_dom_sf"/>
</dbReference>
<dbReference type="PANTHER" id="PTHR43281:SF1">
    <property type="entry name" value="FARNESYL DIPHOSPHATE SYNTHASE"/>
    <property type="match status" value="1"/>
</dbReference>
<keyword evidence="7" id="KW-0175">Coiled coil</keyword>
<keyword evidence="6" id="KW-0414">Isoprene biosynthesis</keyword>
<dbReference type="GO" id="GO:0004311">
    <property type="term" value="F:geranylgeranyl diphosphate synthase activity"/>
    <property type="evidence" value="ECO:0007669"/>
    <property type="project" value="UniProtKB-EC"/>
</dbReference>
<evidence type="ECO:0000256" key="2">
    <source>
        <dbReference type="ARBA" id="ARBA00006706"/>
    </source>
</evidence>
<evidence type="ECO:0000256" key="7">
    <source>
        <dbReference type="SAM" id="Coils"/>
    </source>
</evidence>
<evidence type="ECO:0000256" key="4">
    <source>
        <dbReference type="ARBA" id="ARBA00022723"/>
    </source>
</evidence>
<dbReference type="GO" id="GO:0004337">
    <property type="term" value="F:(2E,6E)-farnesyl diphosphate synthase activity"/>
    <property type="evidence" value="ECO:0007669"/>
    <property type="project" value="UniProtKB-EC"/>
</dbReference>
<dbReference type="GO" id="GO:0046872">
    <property type="term" value="F:metal ion binding"/>
    <property type="evidence" value="ECO:0007669"/>
    <property type="project" value="UniProtKB-KW"/>
</dbReference>
<dbReference type="PANTHER" id="PTHR43281">
    <property type="entry name" value="FARNESYL DIPHOSPHATE SYNTHASE"/>
    <property type="match status" value="1"/>
</dbReference>
<dbReference type="EC" id="2.5.1.29" evidence="8"/>
<keyword evidence="5" id="KW-0460">Magnesium</keyword>
<protein>
    <submittedName>
        <fullName evidence="8">Octaprenyl diphosphate synthase / Dimethylallyltransferase / (2E,6E)-farnesyl diphosphate synthase / Geranylgeranyl diphosphate synthase</fullName>
        <ecNumber evidence="8">2.5.1.1</ecNumber>
        <ecNumber evidence="8">2.5.1.10</ecNumber>
        <ecNumber evidence="8">2.5.1.29</ecNumber>
        <ecNumber evidence="8">2.5.1.90</ecNumber>
    </submittedName>
</protein>
<keyword evidence="3 8" id="KW-0808">Transferase</keyword>
<name>A0A1W1C5C1_9ZZZZ</name>
<reference evidence="8" key="1">
    <citation type="submission" date="2016-10" db="EMBL/GenBank/DDBJ databases">
        <authorList>
            <person name="de Groot N.N."/>
        </authorList>
    </citation>
    <scope>NUCLEOTIDE SEQUENCE</scope>
</reference>
<dbReference type="EC" id="2.5.1.1" evidence="8"/>
<feature type="coiled-coil region" evidence="7">
    <location>
        <begin position="248"/>
        <end position="275"/>
    </location>
</feature>
<evidence type="ECO:0000313" key="8">
    <source>
        <dbReference type="EMBL" id="SFV60935.1"/>
    </source>
</evidence>
<accession>A0A1W1C5C1</accession>
<dbReference type="FunFam" id="1.10.600.10:FF:000001">
    <property type="entry name" value="Geranylgeranyl diphosphate synthase"/>
    <property type="match status" value="1"/>
</dbReference>
<evidence type="ECO:0000256" key="1">
    <source>
        <dbReference type="ARBA" id="ARBA00001946"/>
    </source>
</evidence>
<evidence type="ECO:0000256" key="6">
    <source>
        <dbReference type="ARBA" id="ARBA00023229"/>
    </source>
</evidence>
<dbReference type="AlphaFoldDB" id="A0A1W1C5C1"/>
<evidence type="ECO:0000256" key="5">
    <source>
        <dbReference type="ARBA" id="ARBA00022842"/>
    </source>
</evidence>
<dbReference type="SFLD" id="SFLDG01017">
    <property type="entry name" value="Polyprenyl_Transferase_Like"/>
    <property type="match status" value="1"/>
</dbReference>
<proteinExistence type="inferred from homology"/>